<reference evidence="3 4" key="1">
    <citation type="journal article" date="2016" name="Nat. Commun.">
        <title>Thousands of microbial genomes shed light on interconnected biogeochemical processes in an aquifer system.</title>
        <authorList>
            <person name="Anantharaman K."/>
            <person name="Brown C.T."/>
            <person name="Hug L.A."/>
            <person name="Sharon I."/>
            <person name="Castelle C.J."/>
            <person name="Probst A.J."/>
            <person name="Thomas B.C."/>
            <person name="Singh A."/>
            <person name="Wilkins M.J."/>
            <person name="Karaoz U."/>
            <person name="Brodie E.L."/>
            <person name="Williams K.H."/>
            <person name="Hubbard S.S."/>
            <person name="Banfield J.F."/>
        </authorList>
    </citation>
    <scope>NUCLEOTIDE SEQUENCE [LARGE SCALE GENOMIC DNA]</scope>
</reference>
<dbReference type="GO" id="GO:0016787">
    <property type="term" value="F:hydrolase activity"/>
    <property type="evidence" value="ECO:0007669"/>
    <property type="project" value="UniProtKB-KW"/>
</dbReference>
<protein>
    <recommendedName>
        <fullName evidence="2">AB hydrolase-1 domain-containing protein</fullName>
    </recommendedName>
</protein>
<sequence>MREIFLEIKEQQKEDKIIFYKEAGQGVGFVILHGWGSSSDRWEKIGDLLAEQGYHVIIPDLPGFGKTAAPESVWGVQEYAEFVRKFVEQIGLQRFVLAGHSFGGQIAVQFAHLFPEKTEKLVLMGAAAVRRKLSWKRKGIVVCAKIIGVCLYVIPSEKLRLKVKQRLSLAIGRKDYARAHGRMRDIFRKVTQEDLRDILAKVKTPTTLIWGAKDQATPLADGKLMAEIMPQAVLRVIPEGTHALNLQMPERLARMMAESMK</sequence>
<dbReference type="Gene3D" id="3.40.50.1820">
    <property type="entry name" value="alpha/beta hydrolase"/>
    <property type="match status" value="1"/>
</dbReference>
<dbReference type="Pfam" id="PF00561">
    <property type="entry name" value="Abhydrolase_1"/>
    <property type="match status" value="1"/>
</dbReference>
<dbReference type="PANTHER" id="PTHR43798">
    <property type="entry name" value="MONOACYLGLYCEROL LIPASE"/>
    <property type="match status" value="1"/>
</dbReference>
<keyword evidence="1" id="KW-0378">Hydrolase</keyword>
<dbReference type="InterPro" id="IPR000639">
    <property type="entry name" value="Epox_hydrolase-like"/>
</dbReference>
<name>A0A1G2R4I5_9BACT</name>
<evidence type="ECO:0000313" key="4">
    <source>
        <dbReference type="Proteomes" id="UP000178092"/>
    </source>
</evidence>
<dbReference type="AlphaFoldDB" id="A0A1G2R4I5"/>
<accession>A0A1G2R4I5</accession>
<dbReference type="GO" id="GO:0016020">
    <property type="term" value="C:membrane"/>
    <property type="evidence" value="ECO:0007669"/>
    <property type="project" value="TreeGrafter"/>
</dbReference>
<dbReference type="InterPro" id="IPR029058">
    <property type="entry name" value="AB_hydrolase_fold"/>
</dbReference>
<evidence type="ECO:0000256" key="1">
    <source>
        <dbReference type="ARBA" id="ARBA00022801"/>
    </source>
</evidence>
<dbReference type="PRINTS" id="PR00412">
    <property type="entry name" value="EPOXHYDRLASE"/>
</dbReference>
<dbReference type="InterPro" id="IPR000073">
    <property type="entry name" value="AB_hydrolase_1"/>
</dbReference>
<evidence type="ECO:0000259" key="2">
    <source>
        <dbReference type="Pfam" id="PF00561"/>
    </source>
</evidence>
<dbReference type="InterPro" id="IPR050266">
    <property type="entry name" value="AB_hydrolase_sf"/>
</dbReference>
<dbReference type="SUPFAM" id="SSF53474">
    <property type="entry name" value="alpha/beta-Hydrolases"/>
    <property type="match status" value="1"/>
</dbReference>
<dbReference type="PRINTS" id="PR00111">
    <property type="entry name" value="ABHYDROLASE"/>
</dbReference>
<feature type="domain" description="AB hydrolase-1" evidence="2">
    <location>
        <begin position="29"/>
        <end position="129"/>
    </location>
</feature>
<proteinExistence type="predicted"/>
<evidence type="ECO:0000313" key="3">
    <source>
        <dbReference type="EMBL" id="OHA67733.1"/>
    </source>
</evidence>
<dbReference type="PANTHER" id="PTHR43798:SF31">
    <property type="entry name" value="AB HYDROLASE SUPERFAMILY PROTEIN YCLE"/>
    <property type="match status" value="1"/>
</dbReference>
<dbReference type="EMBL" id="MHTV01000005">
    <property type="protein sequence ID" value="OHA67733.1"/>
    <property type="molecule type" value="Genomic_DNA"/>
</dbReference>
<organism evidence="3 4">
    <name type="scientific">Candidatus Wildermuthbacteria bacterium RIFCSPHIGHO2_02_FULL_45_25</name>
    <dbReference type="NCBI Taxonomy" id="1802450"/>
    <lineage>
        <taxon>Bacteria</taxon>
        <taxon>Candidatus Wildermuthiibacteriota</taxon>
    </lineage>
</organism>
<dbReference type="Proteomes" id="UP000178092">
    <property type="component" value="Unassembled WGS sequence"/>
</dbReference>
<gene>
    <name evidence="3" type="ORF">A3C04_00400</name>
</gene>
<comment type="caution">
    <text evidence="3">The sequence shown here is derived from an EMBL/GenBank/DDBJ whole genome shotgun (WGS) entry which is preliminary data.</text>
</comment>